<evidence type="ECO:0000259" key="1">
    <source>
        <dbReference type="Pfam" id="PF21747"/>
    </source>
</evidence>
<sequence>MSGLIRCRIPDELKHPLFFSIEAAEISRDGLQEWSTASDAPYFVYELLYWNGLGGYRPWEAVQPPLLNIFAQWEGIKQRAGLFFSERKADDARLYMIDGLSLFMSALFWLHNQPVSLNKWKTSIATFPFKPVNTADRLSFILSRPGLYHSFIQLGQLFVELEKQYYKKEIVSKKTSKPGA</sequence>
<protein>
    <recommendedName>
        <fullName evidence="1">YpoC-like domain-containing protein</fullName>
    </recommendedName>
</protein>
<dbReference type="Pfam" id="PF21747">
    <property type="entry name" value="YpoC"/>
    <property type="match status" value="1"/>
</dbReference>
<reference evidence="2 3" key="1">
    <citation type="submission" date="2018-08" db="EMBL/GenBank/DDBJ databases">
        <title>Bacillus chawlae sp. nov., Bacillus glennii sp. nov., and Bacillus saganii sp. nov. Isolated from the Vehicle Assembly Building at Kennedy Space Center where the Viking Spacecraft were Assembled.</title>
        <authorList>
            <person name="Seuylemezian A."/>
            <person name="Vaishampayan P."/>
        </authorList>
    </citation>
    <scope>NUCLEOTIDE SEQUENCE [LARGE SCALE GENOMIC DNA]</scope>
    <source>
        <strain evidence="2 3">V44-8</strain>
    </source>
</reference>
<feature type="domain" description="YpoC-like" evidence="1">
    <location>
        <begin position="68"/>
        <end position="172"/>
    </location>
</feature>
<dbReference type="InterPro" id="IPR048427">
    <property type="entry name" value="YpoC"/>
</dbReference>
<comment type="caution">
    <text evidence="2">The sequence shown here is derived from an EMBL/GenBank/DDBJ whole genome shotgun (WGS) entry which is preliminary data.</text>
</comment>
<dbReference type="RefSeq" id="WP_117321680.1">
    <property type="nucleotide sequence ID" value="NZ_QVTD01000003.1"/>
</dbReference>
<keyword evidence="3" id="KW-1185">Reference proteome</keyword>
<dbReference type="EMBL" id="QVTD01000003">
    <property type="protein sequence ID" value="RFU65506.1"/>
    <property type="molecule type" value="Genomic_DNA"/>
</dbReference>
<organism evidence="2 3">
    <name type="scientific">Peribacillus glennii</name>
    <dbReference type="NCBI Taxonomy" id="2303991"/>
    <lineage>
        <taxon>Bacteria</taxon>
        <taxon>Bacillati</taxon>
        <taxon>Bacillota</taxon>
        <taxon>Bacilli</taxon>
        <taxon>Bacillales</taxon>
        <taxon>Bacillaceae</taxon>
        <taxon>Peribacillus</taxon>
    </lineage>
</organism>
<dbReference type="OrthoDB" id="2360594at2"/>
<evidence type="ECO:0000313" key="3">
    <source>
        <dbReference type="Proteomes" id="UP000262939"/>
    </source>
</evidence>
<gene>
    <name evidence="2" type="ORF">D0466_06390</name>
</gene>
<dbReference type="Proteomes" id="UP000262939">
    <property type="component" value="Unassembled WGS sequence"/>
</dbReference>
<accession>A0A372LIP2</accession>
<name>A0A372LIP2_9BACI</name>
<evidence type="ECO:0000313" key="2">
    <source>
        <dbReference type="EMBL" id="RFU65506.1"/>
    </source>
</evidence>
<dbReference type="AlphaFoldDB" id="A0A372LIP2"/>
<proteinExistence type="predicted"/>